<reference evidence="1" key="3">
    <citation type="submission" date="2020-12" db="UniProtKB">
        <authorList>
            <consortium name="EnsemblPlants"/>
        </authorList>
    </citation>
    <scope>IDENTIFICATION</scope>
</reference>
<dbReference type="PANTHER" id="PTHR46398">
    <property type="entry name" value="ALPHA/BETA-HYDROLASES SUPERFAMILY PROTEIN"/>
    <property type="match status" value="1"/>
</dbReference>
<evidence type="ECO:0000313" key="2">
    <source>
        <dbReference type="Proteomes" id="UP000006727"/>
    </source>
</evidence>
<name>A0A7I4C1Y3_PHYPA</name>
<sequence length="159" mass="18662">MKLGKSLRQYFSTKAESRRQEEASWDEDLVGGRNSKLWKNRVFWQGSLDSQGFSRAPVVEVRDIFRHCVRILGAYGNDIDGLIKPIREHEPQFDSRFVVDLHRPKAPRACPPYFIYVDHRYKEVSMYIRGLNLLHRRDYVVLLKNRKGEKVRILQGACA</sequence>
<protein>
    <submittedName>
        <fullName evidence="1">Uncharacterized protein</fullName>
    </submittedName>
</protein>
<dbReference type="EnsemblPlants" id="Pp3c20_5230V3.2">
    <property type="protein sequence ID" value="Pp3c20_5230V3.2"/>
    <property type="gene ID" value="Pp3c20_5230"/>
</dbReference>
<gene>
    <name evidence="1" type="primary">LOC112273178</name>
</gene>
<dbReference type="PANTHER" id="PTHR46398:SF14">
    <property type="entry name" value="FUNGAL LIPASE-LIKE DOMAIN-CONTAINING PROTEIN"/>
    <property type="match status" value="1"/>
</dbReference>
<dbReference type="Proteomes" id="UP000006727">
    <property type="component" value="Chromosome 20"/>
</dbReference>
<reference evidence="1 2" key="1">
    <citation type="journal article" date="2008" name="Science">
        <title>The Physcomitrella genome reveals evolutionary insights into the conquest of land by plants.</title>
        <authorList>
            <person name="Rensing S."/>
            <person name="Lang D."/>
            <person name="Zimmer A."/>
            <person name="Terry A."/>
            <person name="Salamov A."/>
            <person name="Shapiro H."/>
            <person name="Nishiyama T."/>
            <person name="Perroud P.-F."/>
            <person name="Lindquist E."/>
            <person name="Kamisugi Y."/>
            <person name="Tanahashi T."/>
            <person name="Sakakibara K."/>
            <person name="Fujita T."/>
            <person name="Oishi K."/>
            <person name="Shin-I T."/>
            <person name="Kuroki Y."/>
            <person name="Toyoda A."/>
            <person name="Suzuki Y."/>
            <person name="Hashimoto A."/>
            <person name="Yamaguchi K."/>
            <person name="Sugano A."/>
            <person name="Kohara Y."/>
            <person name="Fujiyama A."/>
            <person name="Anterola A."/>
            <person name="Aoki S."/>
            <person name="Ashton N."/>
            <person name="Barbazuk W.B."/>
            <person name="Barker E."/>
            <person name="Bennetzen J."/>
            <person name="Bezanilla M."/>
            <person name="Blankenship R."/>
            <person name="Cho S.H."/>
            <person name="Dutcher S."/>
            <person name="Estelle M."/>
            <person name="Fawcett J.A."/>
            <person name="Gundlach H."/>
            <person name="Hanada K."/>
            <person name="Heyl A."/>
            <person name="Hicks K.A."/>
            <person name="Hugh J."/>
            <person name="Lohr M."/>
            <person name="Mayer K."/>
            <person name="Melkozernov A."/>
            <person name="Murata T."/>
            <person name="Nelson D."/>
            <person name="Pils B."/>
            <person name="Prigge M."/>
            <person name="Reiss B."/>
            <person name="Renner T."/>
            <person name="Rombauts S."/>
            <person name="Rushton P."/>
            <person name="Sanderfoot A."/>
            <person name="Schween G."/>
            <person name="Shiu S.-H."/>
            <person name="Stueber K."/>
            <person name="Theodoulou F.L."/>
            <person name="Tu H."/>
            <person name="Van de Peer Y."/>
            <person name="Verrier P.J."/>
            <person name="Waters E."/>
            <person name="Wood A."/>
            <person name="Yang L."/>
            <person name="Cove D."/>
            <person name="Cuming A."/>
            <person name="Hasebe M."/>
            <person name="Lucas S."/>
            <person name="Mishler D.B."/>
            <person name="Reski R."/>
            <person name="Grigoriev I."/>
            <person name="Quatrano R.S."/>
            <person name="Boore J.L."/>
        </authorList>
    </citation>
    <scope>NUCLEOTIDE SEQUENCE [LARGE SCALE GENOMIC DNA]</scope>
    <source>
        <strain evidence="1 2">cv. Gransden 2004</strain>
    </source>
</reference>
<proteinExistence type="predicted"/>
<keyword evidence="2" id="KW-1185">Reference proteome</keyword>
<dbReference type="AlphaFoldDB" id="A0A7I4C1Y3"/>
<organism evidence="1 2">
    <name type="scientific">Physcomitrium patens</name>
    <name type="common">Spreading-leaved earth moss</name>
    <name type="synonym">Physcomitrella patens</name>
    <dbReference type="NCBI Taxonomy" id="3218"/>
    <lineage>
        <taxon>Eukaryota</taxon>
        <taxon>Viridiplantae</taxon>
        <taxon>Streptophyta</taxon>
        <taxon>Embryophyta</taxon>
        <taxon>Bryophyta</taxon>
        <taxon>Bryophytina</taxon>
        <taxon>Bryopsida</taxon>
        <taxon>Funariidae</taxon>
        <taxon>Funariales</taxon>
        <taxon>Funariaceae</taxon>
        <taxon>Physcomitrium</taxon>
    </lineage>
</organism>
<accession>A0A7I4C1Y3</accession>
<dbReference type="EMBL" id="ABEU02000020">
    <property type="status" value="NOT_ANNOTATED_CDS"/>
    <property type="molecule type" value="Genomic_DNA"/>
</dbReference>
<reference evidence="1 2" key="2">
    <citation type="journal article" date="2018" name="Plant J.">
        <title>The Physcomitrella patens chromosome-scale assembly reveals moss genome structure and evolution.</title>
        <authorList>
            <person name="Lang D."/>
            <person name="Ullrich K.K."/>
            <person name="Murat F."/>
            <person name="Fuchs J."/>
            <person name="Jenkins J."/>
            <person name="Haas F.B."/>
            <person name="Piednoel M."/>
            <person name="Gundlach H."/>
            <person name="Van Bel M."/>
            <person name="Meyberg R."/>
            <person name="Vives C."/>
            <person name="Morata J."/>
            <person name="Symeonidi A."/>
            <person name="Hiss M."/>
            <person name="Muchero W."/>
            <person name="Kamisugi Y."/>
            <person name="Saleh O."/>
            <person name="Blanc G."/>
            <person name="Decker E.L."/>
            <person name="van Gessel N."/>
            <person name="Grimwood J."/>
            <person name="Hayes R.D."/>
            <person name="Graham S.W."/>
            <person name="Gunter L.E."/>
            <person name="McDaniel S.F."/>
            <person name="Hoernstein S.N.W."/>
            <person name="Larsson A."/>
            <person name="Li F.W."/>
            <person name="Perroud P.F."/>
            <person name="Phillips J."/>
            <person name="Ranjan P."/>
            <person name="Rokshar D.S."/>
            <person name="Rothfels C.J."/>
            <person name="Schneider L."/>
            <person name="Shu S."/>
            <person name="Stevenson D.W."/>
            <person name="Thummler F."/>
            <person name="Tillich M."/>
            <person name="Villarreal Aguilar J.C."/>
            <person name="Widiez T."/>
            <person name="Wong G.K."/>
            <person name="Wymore A."/>
            <person name="Zhang Y."/>
            <person name="Zimmer A.D."/>
            <person name="Quatrano R.S."/>
            <person name="Mayer K.F.X."/>
            <person name="Goodstein D."/>
            <person name="Casacuberta J.M."/>
            <person name="Vandepoele K."/>
            <person name="Reski R."/>
            <person name="Cuming A.C."/>
            <person name="Tuskan G.A."/>
            <person name="Maumus F."/>
            <person name="Salse J."/>
            <person name="Schmutz J."/>
            <person name="Rensing S.A."/>
        </authorList>
    </citation>
    <scope>NUCLEOTIDE SEQUENCE [LARGE SCALE GENOMIC DNA]</scope>
    <source>
        <strain evidence="1 2">cv. Gransden 2004</strain>
    </source>
</reference>
<dbReference type="Gramene" id="Pp3c20_5230V3.2">
    <property type="protein sequence ID" value="Pp3c20_5230V3.2"/>
    <property type="gene ID" value="Pp3c20_5230"/>
</dbReference>
<evidence type="ECO:0000313" key="1">
    <source>
        <dbReference type="EnsemblPlants" id="Pp3c20_5230V3.2"/>
    </source>
</evidence>